<dbReference type="VEuPathDB" id="VectorBase:RSAN_043091"/>
<dbReference type="InterPro" id="IPR000477">
    <property type="entry name" value="RT_dom"/>
</dbReference>
<dbReference type="PANTHER" id="PTHR33481:SF1">
    <property type="entry name" value="ENDONUCLEASE_EXONUCLEASE_PHOSPHATASE DOMAIN-CONTAINING PROTEIN-RELATED"/>
    <property type="match status" value="1"/>
</dbReference>
<comment type="caution">
    <text evidence="3">The sequence shown here is derived from an EMBL/GenBank/DDBJ whole genome shotgun (WGS) entry which is preliminary data.</text>
</comment>
<dbReference type="Pfam" id="PF00078">
    <property type="entry name" value="RVT_1"/>
    <property type="match status" value="1"/>
</dbReference>
<gene>
    <name evidence="3" type="ORF">HPB52_023733</name>
</gene>
<organism evidence="3 4">
    <name type="scientific">Rhipicephalus sanguineus</name>
    <name type="common">Brown dog tick</name>
    <name type="synonym">Ixodes sanguineus</name>
    <dbReference type="NCBI Taxonomy" id="34632"/>
    <lineage>
        <taxon>Eukaryota</taxon>
        <taxon>Metazoa</taxon>
        <taxon>Ecdysozoa</taxon>
        <taxon>Arthropoda</taxon>
        <taxon>Chelicerata</taxon>
        <taxon>Arachnida</taxon>
        <taxon>Acari</taxon>
        <taxon>Parasitiformes</taxon>
        <taxon>Ixodida</taxon>
        <taxon>Ixodoidea</taxon>
        <taxon>Ixodidae</taxon>
        <taxon>Rhipicephalinae</taxon>
        <taxon>Rhipicephalus</taxon>
        <taxon>Rhipicephalus</taxon>
    </lineage>
</organism>
<dbReference type="InterPro" id="IPR043502">
    <property type="entry name" value="DNA/RNA_pol_sf"/>
</dbReference>
<dbReference type="SUPFAM" id="SSF53098">
    <property type="entry name" value="Ribonuclease H-like"/>
    <property type="match status" value="1"/>
</dbReference>
<dbReference type="PROSITE" id="PS50878">
    <property type="entry name" value="RT_POL"/>
    <property type="match status" value="1"/>
</dbReference>
<dbReference type="EMBL" id="JABSTV010001249">
    <property type="protein sequence ID" value="KAH7963860.1"/>
    <property type="molecule type" value="Genomic_DNA"/>
</dbReference>
<evidence type="ECO:0000259" key="2">
    <source>
        <dbReference type="PROSITE" id="PS50878"/>
    </source>
</evidence>
<reference evidence="3" key="2">
    <citation type="submission" date="2021-09" db="EMBL/GenBank/DDBJ databases">
        <authorList>
            <person name="Jia N."/>
            <person name="Wang J."/>
            <person name="Shi W."/>
            <person name="Du L."/>
            <person name="Sun Y."/>
            <person name="Zhan W."/>
            <person name="Jiang J."/>
            <person name="Wang Q."/>
            <person name="Zhang B."/>
            <person name="Ji P."/>
            <person name="Sakyi L.B."/>
            <person name="Cui X."/>
            <person name="Yuan T."/>
            <person name="Jiang B."/>
            <person name="Yang W."/>
            <person name="Lam T.T.-Y."/>
            <person name="Chang Q."/>
            <person name="Ding S."/>
            <person name="Wang X."/>
            <person name="Zhu J."/>
            <person name="Ruan X."/>
            <person name="Zhao L."/>
            <person name="Wei J."/>
            <person name="Que T."/>
            <person name="Du C."/>
            <person name="Cheng J."/>
            <person name="Dai P."/>
            <person name="Han X."/>
            <person name="Huang E."/>
            <person name="Gao Y."/>
            <person name="Liu J."/>
            <person name="Shao H."/>
            <person name="Ye R."/>
            <person name="Li L."/>
            <person name="Wei W."/>
            <person name="Wang X."/>
            <person name="Wang C."/>
            <person name="Huo Q."/>
            <person name="Li W."/>
            <person name="Guo W."/>
            <person name="Chen H."/>
            <person name="Chen S."/>
            <person name="Zhou L."/>
            <person name="Zhou L."/>
            <person name="Ni X."/>
            <person name="Tian J."/>
            <person name="Zhou Y."/>
            <person name="Sheng Y."/>
            <person name="Liu T."/>
            <person name="Pan Y."/>
            <person name="Xia L."/>
            <person name="Li J."/>
            <person name="Zhao F."/>
            <person name="Cao W."/>
        </authorList>
    </citation>
    <scope>NUCLEOTIDE SEQUENCE</scope>
    <source>
        <strain evidence="3">Rsan-2018</strain>
        <tissue evidence="3">Larvae</tissue>
    </source>
</reference>
<dbReference type="GO" id="GO:0071897">
    <property type="term" value="P:DNA biosynthetic process"/>
    <property type="evidence" value="ECO:0007669"/>
    <property type="project" value="UniProtKB-ARBA"/>
</dbReference>
<dbReference type="AlphaFoldDB" id="A0A9D4Q3I7"/>
<reference evidence="3" key="1">
    <citation type="journal article" date="2020" name="Cell">
        <title>Large-Scale Comparative Analyses of Tick Genomes Elucidate Their Genetic Diversity and Vector Capacities.</title>
        <authorList>
            <consortium name="Tick Genome and Microbiome Consortium (TIGMIC)"/>
            <person name="Jia N."/>
            <person name="Wang J."/>
            <person name="Shi W."/>
            <person name="Du L."/>
            <person name="Sun Y."/>
            <person name="Zhan W."/>
            <person name="Jiang J.F."/>
            <person name="Wang Q."/>
            <person name="Zhang B."/>
            <person name="Ji P."/>
            <person name="Bell-Sakyi L."/>
            <person name="Cui X.M."/>
            <person name="Yuan T.T."/>
            <person name="Jiang B.G."/>
            <person name="Yang W.F."/>
            <person name="Lam T.T."/>
            <person name="Chang Q.C."/>
            <person name="Ding S.J."/>
            <person name="Wang X.J."/>
            <person name="Zhu J.G."/>
            <person name="Ruan X.D."/>
            <person name="Zhao L."/>
            <person name="Wei J.T."/>
            <person name="Ye R.Z."/>
            <person name="Que T.C."/>
            <person name="Du C.H."/>
            <person name="Zhou Y.H."/>
            <person name="Cheng J.X."/>
            <person name="Dai P.F."/>
            <person name="Guo W.B."/>
            <person name="Han X.H."/>
            <person name="Huang E.J."/>
            <person name="Li L.F."/>
            <person name="Wei W."/>
            <person name="Gao Y.C."/>
            <person name="Liu J.Z."/>
            <person name="Shao H.Z."/>
            <person name="Wang X."/>
            <person name="Wang C.C."/>
            <person name="Yang T.C."/>
            <person name="Huo Q.B."/>
            <person name="Li W."/>
            <person name="Chen H.Y."/>
            <person name="Chen S.E."/>
            <person name="Zhou L.G."/>
            <person name="Ni X.B."/>
            <person name="Tian J.H."/>
            <person name="Sheng Y."/>
            <person name="Liu T."/>
            <person name="Pan Y.S."/>
            <person name="Xia L.Y."/>
            <person name="Li J."/>
            <person name="Zhao F."/>
            <person name="Cao W.C."/>
        </authorList>
    </citation>
    <scope>NUCLEOTIDE SEQUENCE</scope>
    <source>
        <strain evidence="3">Rsan-2018</strain>
    </source>
</reference>
<feature type="region of interest" description="Disordered" evidence="1">
    <location>
        <begin position="1"/>
        <end position="25"/>
    </location>
</feature>
<dbReference type="PANTHER" id="PTHR33481">
    <property type="entry name" value="REVERSE TRANSCRIPTASE"/>
    <property type="match status" value="1"/>
</dbReference>
<protein>
    <recommendedName>
        <fullName evidence="2">Reverse transcriptase domain-containing protein</fullName>
    </recommendedName>
</protein>
<dbReference type="Proteomes" id="UP000821837">
    <property type="component" value="Chromosome 3"/>
</dbReference>
<evidence type="ECO:0000256" key="1">
    <source>
        <dbReference type="SAM" id="MobiDB-lite"/>
    </source>
</evidence>
<evidence type="ECO:0000313" key="4">
    <source>
        <dbReference type="Proteomes" id="UP000821837"/>
    </source>
</evidence>
<proteinExistence type="predicted"/>
<dbReference type="CDD" id="cd01650">
    <property type="entry name" value="RT_nLTR_like"/>
    <property type="match status" value="1"/>
</dbReference>
<dbReference type="InterPro" id="IPR012337">
    <property type="entry name" value="RNaseH-like_sf"/>
</dbReference>
<keyword evidence="4" id="KW-1185">Reference proteome</keyword>
<feature type="domain" description="Reverse transcriptase" evidence="2">
    <location>
        <begin position="273"/>
        <end position="550"/>
    </location>
</feature>
<dbReference type="VEuPathDB" id="VectorBase:RSAN_056160"/>
<dbReference type="GO" id="GO:0042575">
    <property type="term" value="C:DNA polymerase complex"/>
    <property type="evidence" value="ECO:0007669"/>
    <property type="project" value="UniProtKB-ARBA"/>
</dbReference>
<accession>A0A9D4Q3I7</accession>
<sequence length="972" mass="107756">MSVGDIPSSGSSPTAHDVGISPRGEENFQDFTADDVIGNFANENAISSQAAGLADGSTLSSGTQSTGVDIALLRLWTQVVAHQNKIEHILFDDKTKVSNSIRAQVITELNAIVKASAEFQAAAAWRDGVVQELRRQLDDARKEAADLRVRLAAGVSLPPVRSFAAVAASAAVPGGAAMVAPDIVDRSLGGPYASSVNGPSVQSLPLHDHVAFLTPIANVIIAEILMPNIRTGDGARQTHERQPTCYGPRYYHPHEIEYMMDPWSVHPSERYRCEFQKLTSLDAEQMSRMPAIHVYTDGSYTQLAAGAAPICVTSVLGKIFERLLNGRLYHFLVRGGYIHPQQYGFTHGKSAVLALHRLHDQLVRLKRDRTPAVLMSLDFQGAFDSVWHPLVLQFFRDRALPSRLYHLLRTFLCDRTVTFTSHAGEAHAQPSLGSPQGSPISPLLWNVVIHGLLSLDMPPGVSVQAYADDTVILISGKTRQSLGEVGSEVLRRVEAWTSGSKVRLSREKTFCVLFSHGVGGMERVHPTVRAEASAKGLKFVDTLRVLGVVFDRRLNFFAHADHVRAKAEHLAAKIVTFRNMAGNLKPSNIQTKPNQTKSHVRLLYRQVVLPAIAYASPIWWPERPDCRLRSRILSVQRSVLLALTGAYKTTRTAALQLLLHAPPVELELRRLNQEFTLFVLREPIECDGTTYDAANVALPIDRWARHPAQMPLERPLCRLSVQQARAMVRNPGLHIYTDGAAYVVFGRGTTIKAVGRYKVQGANSAYCTEIVAFTEALIYLRSSASRQPAFLYTDCLSAFHVPGHRGLFGNEIADHLANRACRLGVVRTVLQSVRDIRGRLRQAMLKAWAQDWSEHHTSTELYRWTPDVLSLPSFYPPNHHLTTLITGHGRFPFYFFRFGLSHESVCPCGGDCSTVDHYFTVCPLTAQLVSQLRYREDLATDDRRRILADARNRALLTRMVALISQNIPDIAR</sequence>
<dbReference type="SUPFAM" id="SSF56672">
    <property type="entry name" value="DNA/RNA polymerases"/>
    <property type="match status" value="1"/>
</dbReference>
<evidence type="ECO:0000313" key="3">
    <source>
        <dbReference type="EMBL" id="KAH7963860.1"/>
    </source>
</evidence>
<name>A0A9D4Q3I7_RHISA</name>